<sequence>MGELKSSLRSFQFRLAGRANNVIQKVGILIIFRYLTALYFIGNMVNSNIKSNPNVKLKITKKGEIIFYGISKKQKHRYTERLDNYETTYTIDNNYYRKNEIVIHFHRIEIKLFSILKQYYSLKDDRKCQLPISKETLYFQDKQHIIYMQKEMSPIIISHFAECKNKYRHRYTKDAEVLILKTVPPASYIDINNNFRVINNINCIYKDDTIQDKIAIIKEIHDSLELPQNKPVFSF</sequence>
<protein>
    <submittedName>
        <fullName evidence="1">Uncharacterized protein</fullName>
    </submittedName>
</protein>
<dbReference type="GeneID" id="88767069"/>
<reference evidence="1 2" key="1">
    <citation type="journal article" date="2011" name="Front. Microbiol.">
        <title>Two Strains of Crocosphaera watsonii with Highly Conserved Genomes are Distinguished by Strain-Specific Features.</title>
        <authorList>
            <person name="Bench S.R."/>
            <person name="Ilikchyan I.N."/>
            <person name="Tripp H.J."/>
            <person name="Zehr J.P."/>
        </authorList>
    </citation>
    <scope>NUCLEOTIDE SEQUENCE [LARGE SCALE GENOMIC DNA]</scope>
    <source>
        <strain evidence="1 2">WH 0003</strain>
    </source>
</reference>
<gene>
    <name evidence="1" type="ORF">CWATWH0003_3542</name>
</gene>
<evidence type="ECO:0000313" key="2">
    <source>
        <dbReference type="Proteomes" id="UP000003477"/>
    </source>
</evidence>
<dbReference type="AlphaFoldDB" id="G5J7V6"/>
<name>G5J7V6_CROWT</name>
<dbReference type="PATRIC" id="fig|423471.3.peg.3320"/>
<comment type="caution">
    <text evidence="1">The sequence shown here is derived from an EMBL/GenBank/DDBJ whole genome shotgun (WGS) entry which is preliminary data.</text>
</comment>
<organism evidence="1 2">
    <name type="scientific">Crocosphaera watsonii WH 0003</name>
    <dbReference type="NCBI Taxonomy" id="423471"/>
    <lineage>
        <taxon>Bacteria</taxon>
        <taxon>Bacillati</taxon>
        <taxon>Cyanobacteriota</taxon>
        <taxon>Cyanophyceae</taxon>
        <taxon>Oscillatoriophycideae</taxon>
        <taxon>Chroococcales</taxon>
        <taxon>Aphanothecaceae</taxon>
        <taxon>Crocosphaera</taxon>
    </lineage>
</organism>
<dbReference type="Proteomes" id="UP000003477">
    <property type="component" value="Unassembled WGS sequence"/>
</dbReference>
<dbReference type="RefSeq" id="WP_007311588.1">
    <property type="nucleotide sequence ID" value="NZ_AESD01000528.1"/>
</dbReference>
<evidence type="ECO:0000313" key="1">
    <source>
        <dbReference type="EMBL" id="EHJ11742.1"/>
    </source>
</evidence>
<accession>G5J7V6</accession>
<dbReference type="EMBL" id="AESD01000528">
    <property type="protein sequence ID" value="EHJ11742.1"/>
    <property type="molecule type" value="Genomic_DNA"/>
</dbReference>
<proteinExistence type="predicted"/>